<evidence type="ECO:0000313" key="2">
    <source>
        <dbReference type="EMBL" id="CAH2222767.1"/>
    </source>
</evidence>
<organism evidence="2 3">
    <name type="scientific">Pelobates cultripes</name>
    <name type="common">Western spadefoot toad</name>
    <dbReference type="NCBI Taxonomy" id="61616"/>
    <lineage>
        <taxon>Eukaryota</taxon>
        <taxon>Metazoa</taxon>
        <taxon>Chordata</taxon>
        <taxon>Craniata</taxon>
        <taxon>Vertebrata</taxon>
        <taxon>Euteleostomi</taxon>
        <taxon>Amphibia</taxon>
        <taxon>Batrachia</taxon>
        <taxon>Anura</taxon>
        <taxon>Pelobatoidea</taxon>
        <taxon>Pelobatidae</taxon>
        <taxon>Pelobates</taxon>
    </lineage>
</organism>
<name>A0AAD1R2V2_PELCU</name>
<dbReference type="EMBL" id="OW240912">
    <property type="protein sequence ID" value="CAH2222767.1"/>
    <property type="molecule type" value="Genomic_DNA"/>
</dbReference>
<dbReference type="Proteomes" id="UP001295444">
    <property type="component" value="Chromosome 01"/>
</dbReference>
<reference evidence="2" key="1">
    <citation type="submission" date="2022-03" db="EMBL/GenBank/DDBJ databases">
        <authorList>
            <person name="Alioto T."/>
            <person name="Alioto T."/>
            <person name="Gomez Garrido J."/>
        </authorList>
    </citation>
    <scope>NUCLEOTIDE SEQUENCE</scope>
</reference>
<sequence>MRRLTRYGPNPSTEAVMATVRKLDAENRAAWESLQQELVQYVMPPSRRERQKQPIEGSDLGAPTSEDLSDQETAEVVYSDNLVTEKTLHTMLQSLRVTLQKDFKQISSDLPKEVSELGNRTRDYLFADLSAATVARRREFAGITKVLRDHKVIHRWGYPTKLLIWREGKMQAIMEPCKGNETLMTLGLMKPEDHIQQVPASPKKIQKEWMLASSKKSK</sequence>
<gene>
    <name evidence="2" type="ORF">PECUL_23A054258</name>
</gene>
<evidence type="ECO:0000256" key="1">
    <source>
        <dbReference type="SAM" id="MobiDB-lite"/>
    </source>
</evidence>
<keyword evidence="3" id="KW-1185">Reference proteome</keyword>
<accession>A0AAD1R2V2</accession>
<dbReference type="InterPro" id="IPR042566">
    <property type="entry name" value="L1_C"/>
</dbReference>
<proteinExistence type="predicted"/>
<dbReference type="Gene3D" id="3.30.250.20">
    <property type="entry name" value="L1 transposable element, C-terminal domain"/>
    <property type="match status" value="1"/>
</dbReference>
<feature type="region of interest" description="Disordered" evidence="1">
    <location>
        <begin position="199"/>
        <end position="218"/>
    </location>
</feature>
<dbReference type="AlphaFoldDB" id="A0AAD1R2V2"/>
<evidence type="ECO:0000313" key="3">
    <source>
        <dbReference type="Proteomes" id="UP001295444"/>
    </source>
</evidence>
<feature type="region of interest" description="Disordered" evidence="1">
    <location>
        <begin position="41"/>
        <end position="71"/>
    </location>
</feature>
<protein>
    <submittedName>
        <fullName evidence="2">Uncharacterized protein</fullName>
    </submittedName>
</protein>